<dbReference type="SUPFAM" id="SSF110849">
    <property type="entry name" value="ParB/Sulfiredoxin"/>
    <property type="match status" value="1"/>
</dbReference>
<reference evidence="6 7" key="1">
    <citation type="journal article" date="2016" name="Nat. Commun.">
        <title>Thousands of microbial genomes shed light on interconnected biogeochemical processes in an aquifer system.</title>
        <authorList>
            <person name="Anantharaman K."/>
            <person name="Brown C.T."/>
            <person name="Hug L.A."/>
            <person name="Sharon I."/>
            <person name="Castelle C.J."/>
            <person name="Probst A.J."/>
            <person name="Thomas B.C."/>
            <person name="Singh A."/>
            <person name="Wilkins M.J."/>
            <person name="Karaoz U."/>
            <person name="Brodie E.L."/>
            <person name="Williams K.H."/>
            <person name="Hubbard S.S."/>
            <person name="Banfield J.F."/>
        </authorList>
    </citation>
    <scope>NUCLEOTIDE SEQUENCE [LARGE SCALE GENOMIC DNA]</scope>
</reference>
<dbReference type="Pfam" id="PF23552">
    <property type="entry name" value="ParB_C"/>
    <property type="match status" value="1"/>
</dbReference>
<dbReference type="AlphaFoldDB" id="A0A1G2CP07"/>
<evidence type="ECO:0000259" key="5">
    <source>
        <dbReference type="SMART" id="SM00470"/>
    </source>
</evidence>
<dbReference type="GO" id="GO:0007059">
    <property type="term" value="P:chromosome segregation"/>
    <property type="evidence" value="ECO:0007669"/>
    <property type="project" value="UniProtKB-KW"/>
</dbReference>
<dbReference type="GO" id="GO:0003677">
    <property type="term" value="F:DNA binding"/>
    <property type="evidence" value="ECO:0007669"/>
    <property type="project" value="UniProtKB-KW"/>
</dbReference>
<organism evidence="6 7">
    <name type="scientific">Candidatus Liptonbacteria bacterium RIFCSPLOWO2_01_FULL_53_13</name>
    <dbReference type="NCBI Taxonomy" id="1798651"/>
    <lineage>
        <taxon>Bacteria</taxon>
        <taxon>Candidatus Liptoniibacteriota</taxon>
    </lineage>
</organism>
<dbReference type="EMBL" id="MHLB01000015">
    <property type="protein sequence ID" value="OGZ02371.1"/>
    <property type="molecule type" value="Genomic_DNA"/>
</dbReference>
<dbReference type="Proteomes" id="UP000178348">
    <property type="component" value="Unassembled WGS sequence"/>
</dbReference>
<dbReference type="InterPro" id="IPR057240">
    <property type="entry name" value="ParB_dimer_C"/>
</dbReference>
<dbReference type="InterPro" id="IPR004437">
    <property type="entry name" value="ParB/RepB/Spo0J"/>
</dbReference>
<dbReference type="FunFam" id="3.90.1530.30:FF:000001">
    <property type="entry name" value="Chromosome partitioning protein ParB"/>
    <property type="match status" value="1"/>
</dbReference>
<dbReference type="SMART" id="SM00470">
    <property type="entry name" value="ParB"/>
    <property type="match status" value="1"/>
</dbReference>
<evidence type="ECO:0000313" key="7">
    <source>
        <dbReference type="Proteomes" id="UP000178348"/>
    </source>
</evidence>
<sequence length="299" mass="33542">MQPSSFGGIPSPAKPKPAIQRKSEEPKIFESVFHIEVAKVRPNPDQPRRTFDEESIRELAASIREFGIIQPILVTKVLKEVPSGTDVEYVLIAGERRLLASKLLGLETIPAIIRKVDLERERLEMAIIENIQREDLNPIEVARAIARLQDEFRLTQREIAARLGKSRETVANTVRLLDLPQDIQGALERGAITESHGRLLLAVGDPAARQRLFSDLLNTRMTTRELKSRMDAEKRGEKKEDAPMPFSPELKMFEEKLSAELGAPVQIHQSGASGRITITFYSGEELQNIIERLGKEGAQ</sequence>
<dbReference type="Gene3D" id="1.10.10.2830">
    <property type="match status" value="1"/>
</dbReference>
<dbReference type="InterPro" id="IPR050336">
    <property type="entry name" value="Chromosome_partition/occlusion"/>
</dbReference>
<dbReference type="GO" id="GO:0045881">
    <property type="term" value="P:positive regulation of sporulation resulting in formation of a cellular spore"/>
    <property type="evidence" value="ECO:0007669"/>
    <property type="project" value="TreeGrafter"/>
</dbReference>
<dbReference type="PANTHER" id="PTHR33375:SF1">
    <property type="entry name" value="CHROMOSOME-PARTITIONING PROTEIN PARB-RELATED"/>
    <property type="match status" value="1"/>
</dbReference>
<dbReference type="NCBIfam" id="TIGR00180">
    <property type="entry name" value="parB_part"/>
    <property type="match status" value="1"/>
</dbReference>
<feature type="domain" description="ParB-like N-terminal" evidence="5">
    <location>
        <begin position="33"/>
        <end position="131"/>
    </location>
</feature>
<name>A0A1G2CP07_9BACT</name>
<evidence type="ECO:0000256" key="2">
    <source>
        <dbReference type="ARBA" id="ARBA00022829"/>
    </source>
</evidence>
<accession>A0A1G2CP07</accession>
<keyword evidence="2" id="KW-0159">Chromosome partition</keyword>
<evidence type="ECO:0000313" key="6">
    <source>
        <dbReference type="EMBL" id="OGZ02371.1"/>
    </source>
</evidence>
<comment type="similarity">
    <text evidence="1">Belongs to the ParB family.</text>
</comment>
<dbReference type="PANTHER" id="PTHR33375">
    <property type="entry name" value="CHROMOSOME-PARTITIONING PROTEIN PARB-RELATED"/>
    <property type="match status" value="1"/>
</dbReference>
<proteinExistence type="inferred from homology"/>
<dbReference type="InterPro" id="IPR036086">
    <property type="entry name" value="ParB/Sulfiredoxin_sf"/>
</dbReference>
<dbReference type="Gene3D" id="3.90.1530.30">
    <property type="match status" value="1"/>
</dbReference>
<evidence type="ECO:0000256" key="3">
    <source>
        <dbReference type="ARBA" id="ARBA00023125"/>
    </source>
</evidence>
<dbReference type="InterPro" id="IPR041468">
    <property type="entry name" value="HTH_ParB/Spo0J"/>
</dbReference>
<comment type="caution">
    <text evidence="6">The sequence shown here is derived from an EMBL/GenBank/DDBJ whole genome shotgun (WGS) entry which is preliminary data.</text>
</comment>
<dbReference type="Pfam" id="PF02195">
    <property type="entry name" value="ParB_N"/>
    <property type="match status" value="1"/>
</dbReference>
<dbReference type="CDD" id="cd16393">
    <property type="entry name" value="SPO0J_N"/>
    <property type="match status" value="1"/>
</dbReference>
<dbReference type="Pfam" id="PF17762">
    <property type="entry name" value="HTH_ParB"/>
    <property type="match status" value="1"/>
</dbReference>
<dbReference type="GO" id="GO:0005694">
    <property type="term" value="C:chromosome"/>
    <property type="evidence" value="ECO:0007669"/>
    <property type="project" value="TreeGrafter"/>
</dbReference>
<feature type="region of interest" description="Disordered" evidence="4">
    <location>
        <begin position="1"/>
        <end position="21"/>
    </location>
</feature>
<keyword evidence="3" id="KW-0238">DNA-binding</keyword>
<gene>
    <name evidence="6" type="ORF">A2946_01355</name>
</gene>
<evidence type="ECO:0000256" key="1">
    <source>
        <dbReference type="ARBA" id="ARBA00006295"/>
    </source>
</evidence>
<protein>
    <recommendedName>
        <fullName evidence="5">ParB-like N-terminal domain-containing protein</fullName>
    </recommendedName>
</protein>
<dbReference type="FunFam" id="1.10.10.2830:FF:000001">
    <property type="entry name" value="Chromosome partitioning protein ParB"/>
    <property type="match status" value="1"/>
</dbReference>
<dbReference type="InterPro" id="IPR003115">
    <property type="entry name" value="ParB_N"/>
</dbReference>
<evidence type="ECO:0000256" key="4">
    <source>
        <dbReference type="SAM" id="MobiDB-lite"/>
    </source>
</evidence>